<feature type="region of interest" description="Disordered" evidence="6">
    <location>
        <begin position="151"/>
        <end position="171"/>
    </location>
</feature>
<comment type="caution">
    <text evidence="7">The sequence shown here is derived from an EMBL/GenBank/DDBJ whole genome shotgun (WGS) entry which is preliminary data.</text>
</comment>
<evidence type="ECO:0000256" key="4">
    <source>
        <dbReference type="ARBA" id="ARBA00040512"/>
    </source>
</evidence>
<keyword evidence="8" id="KW-1185">Reference proteome</keyword>
<reference evidence="7" key="1">
    <citation type="journal article" date="2023" name="Science">
        <title>Genome structures resolve the early diversification of teleost fishes.</title>
        <authorList>
            <person name="Parey E."/>
            <person name="Louis A."/>
            <person name="Montfort J."/>
            <person name="Bouchez O."/>
            <person name="Roques C."/>
            <person name="Iampietro C."/>
            <person name="Lluch J."/>
            <person name="Castinel A."/>
            <person name="Donnadieu C."/>
            <person name="Desvignes T."/>
            <person name="Floi Bucao C."/>
            <person name="Jouanno E."/>
            <person name="Wen M."/>
            <person name="Mejri S."/>
            <person name="Dirks R."/>
            <person name="Jansen H."/>
            <person name="Henkel C."/>
            <person name="Chen W.J."/>
            <person name="Zahm M."/>
            <person name="Cabau C."/>
            <person name="Klopp C."/>
            <person name="Thompson A.W."/>
            <person name="Robinson-Rechavi M."/>
            <person name="Braasch I."/>
            <person name="Lecointre G."/>
            <person name="Bobe J."/>
            <person name="Postlethwait J.H."/>
            <person name="Berthelot C."/>
            <person name="Roest Crollius H."/>
            <person name="Guiguen Y."/>
        </authorList>
    </citation>
    <scope>NUCLEOTIDE SEQUENCE</scope>
    <source>
        <strain evidence="7">NC1722</strain>
    </source>
</reference>
<evidence type="ECO:0000313" key="8">
    <source>
        <dbReference type="Proteomes" id="UP001221898"/>
    </source>
</evidence>
<name>A0AAD7WMY6_9TELE</name>
<comment type="similarity">
    <text evidence="1">Belongs to the LRRFIP family.</text>
</comment>
<proteinExistence type="inferred from homology"/>
<feature type="coiled-coil region" evidence="5">
    <location>
        <begin position="337"/>
        <end position="487"/>
    </location>
</feature>
<evidence type="ECO:0000256" key="6">
    <source>
        <dbReference type="SAM" id="MobiDB-lite"/>
    </source>
</evidence>
<gene>
    <name evidence="7" type="ORF">AAFF_G00364940</name>
</gene>
<dbReference type="Pfam" id="PF09738">
    <property type="entry name" value="LRRFIP"/>
    <property type="match status" value="1"/>
</dbReference>
<evidence type="ECO:0000313" key="7">
    <source>
        <dbReference type="EMBL" id="KAJ8402822.1"/>
    </source>
</evidence>
<evidence type="ECO:0000256" key="5">
    <source>
        <dbReference type="SAM" id="Coils"/>
    </source>
</evidence>
<keyword evidence="3 5" id="KW-0175">Coiled coil</keyword>
<dbReference type="EMBL" id="JAINUG010000062">
    <property type="protein sequence ID" value="KAJ8402822.1"/>
    <property type="molecule type" value="Genomic_DNA"/>
</dbReference>
<sequence length="488" mass="55336">MLRELRAKVLLVALRLAPSEQDRRLERAVGECPLISAFWILKKSSVDGRFVGTVTGAEDMGTPGSGRKRAPVKDRFSAEDEALSSIAREAEARLAAKRAARAEARDIRMRELERQQKELDEKCDKQYTDTYSRPSSRCTTPGLSAAALASLGGTSSRRGSGDTGSIADPDSSLTELRDIYDLKDQIQDVEGRYMQGLKELKESLSEVEEKYKKAMVSNAQLDNDKANYLYQVDTLKDVIEEMEEQMAELHRETEEKSKELERQKHTCTVLQHKQEELKEGIRQRDQLIEKHGLVIIPEGTPNGEVSQEVVGGGITVVTQEAAQVLESAGEGPLDVRLRKLADEKDELLAQIRKLKTQLEDERQKSSKMESVFTDGERMENGTDLHLIELQRDANRQISEYKFKLSKSEQEMGTMEQNINRLEGQVSRYKAAADNSEKVEDELKIEKRKLQRELRTALDKIEEMEMTNNHLVKRLEKMKANRNALLSQQ</sequence>
<dbReference type="GO" id="GO:0016055">
    <property type="term" value="P:Wnt signaling pathway"/>
    <property type="evidence" value="ECO:0007669"/>
    <property type="project" value="UniProtKB-KW"/>
</dbReference>
<dbReference type="AlphaFoldDB" id="A0AAD7WMY6"/>
<dbReference type="InterPro" id="IPR019139">
    <property type="entry name" value="LRRFIP1/2"/>
</dbReference>
<dbReference type="GO" id="GO:0006355">
    <property type="term" value="P:regulation of DNA-templated transcription"/>
    <property type="evidence" value="ECO:0007669"/>
    <property type="project" value="InterPro"/>
</dbReference>
<dbReference type="Gene3D" id="1.20.5.4090">
    <property type="match status" value="1"/>
</dbReference>
<dbReference type="PANTHER" id="PTHR19212:SF6">
    <property type="entry name" value="LEUCINE-RICH REPEAT FLIGHTLESS-INTERACTING PROTEIN 2"/>
    <property type="match status" value="1"/>
</dbReference>
<feature type="coiled-coil region" evidence="5">
    <location>
        <begin position="197"/>
        <end position="290"/>
    </location>
</feature>
<protein>
    <recommendedName>
        <fullName evidence="4">Leucine-rich repeat flightless-interacting protein 2</fullName>
    </recommendedName>
</protein>
<evidence type="ECO:0000256" key="3">
    <source>
        <dbReference type="ARBA" id="ARBA00023054"/>
    </source>
</evidence>
<evidence type="ECO:0000256" key="2">
    <source>
        <dbReference type="ARBA" id="ARBA00022687"/>
    </source>
</evidence>
<accession>A0AAD7WMY6</accession>
<feature type="coiled-coil region" evidence="5">
    <location>
        <begin position="87"/>
        <end position="129"/>
    </location>
</feature>
<keyword evidence="2" id="KW-0879">Wnt signaling pathway</keyword>
<organism evidence="7 8">
    <name type="scientific">Aldrovandia affinis</name>
    <dbReference type="NCBI Taxonomy" id="143900"/>
    <lineage>
        <taxon>Eukaryota</taxon>
        <taxon>Metazoa</taxon>
        <taxon>Chordata</taxon>
        <taxon>Craniata</taxon>
        <taxon>Vertebrata</taxon>
        <taxon>Euteleostomi</taxon>
        <taxon>Actinopterygii</taxon>
        <taxon>Neopterygii</taxon>
        <taxon>Teleostei</taxon>
        <taxon>Notacanthiformes</taxon>
        <taxon>Halosauridae</taxon>
        <taxon>Aldrovandia</taxon>
    </lineage>
</organism>
<dbReference type="Proteomes" id="UP001221898">
    <property type="component" value="Unassembled WGS sequence"/>
</dbReference>
<evidence type="ECO:0000256" key="1">
    <source>
        <dbReference type="ARBA" id="ARBA00008275"/>
    </source>
</evidence>
<dbReference type="PANTHER" id="PTHR19212">
    <property type="entry name" value="LEUCINE RICH REPEAT IN FLII INTERACTING PROTEIN"/>
    <property type="match status" value="1"/>
</dbReference>